<keyword evidence="1" id="KW-0732">Signal</keyword>
<dbReference type="STRING" id="1079859.SAMN04515674_102255"/>
<dbReference type="Pfam" id="PF01433">
    <property type="entry name" value="Peptidase_M1"/>
    <property type="match status" value="1"/>
</dbReference>
<dbReference type="SUPFAM" id="SSF63737">
    <property type="entry name" value="Leukotriene A4 hydrolase N-terminal domain"/>
    <property type="match status" value="1"/>
</dbReference>
<organism evidence="3 4">
    <name type="scientific">Pseudarcicella hirudinis</name>
    <dbReference type="NCBI Taxonomy" id="1079859"/>
    <lineage>
        <taxon>Bacteria</taxon>
        <taxon>Pseudomonadati</taxon>
        <taxon>Bacteroidota</taxon>
        <taxon>Cytophagia</taxon>
        <taxon>Cytophagales</taxon>
        <taxon>Flectobacillaceae</taxon>
        <taxon>Pseudarcicella</taxon>
    </lineage>
</organism>
<dbReference type="Proteomes" id="UP000199306">
    <property type="component" value="Unassembled WGS sequence"/>
</dbReference>
<dbReference type="AlphaFoldDB" id="A0A1I5P368"/>
<dbReference type="PANTHER" id="PTHR11533:SF174">
    <property type="entry name" value="PUROMYCIN-SENSITIVE AMINOPEPTIDASE-RELATED"/>
    <property type="match status" value="1"/>
</dbReference>
<dbReference type="OrthoDB" id="100605at2"/>
<sequence>MKLFLKTACIVFLTVNALYAQNFTHADSLRGTLSSFRSCYDVTFYDLNLKVTPSNQSISGSNTIHFTATQTFRKMQVDLFAGMEITRISQNGKQLNYFRDGDAVFINFEKPQISGKKYAIRIDYRGKPTIAKNPPWDGGFTWRKDRDNKDWVTVSCEGIGASLWWPNKDHLSDEPDSMKITCSVPKGLICVANGNLRHQKDFTETKEKKNQDTATERDFTQFEWFVSYPINNYNVSLNIADYANFKDEYIASDGSKLDLDYYVLKANLEKAQKQFQQVKPMLACYEKYFGKYPFWNDGYALVETPYWGMEHQSAVAYGNNYKNNAFGFDFIIIHESGHEYFGNSLSCNDHAEMWIHESFTTYMETLYVECLQGYEKSIEYILGQRKLMKNKVPLIGPMGVNYSNPDSDIYFKGTWMLHTIRNIVNNDKIWFEALKALTEKYKRSNVTTEQIISFLSSKTGLNLSPYFNLYLRTNIIPNVEYELIDKGSETELRYRWTGESPDFAFPIKAGYDLNSYEVIVPKKEWQSKTFKKDGAKELKIATELFLVQAQKVR</sequence>
<proteinExistence type="predicted"/>
<evidence type="ECO:0000259" key="2">
    <source>
        <dbReference type="Pfam" id="PF01433"/>
    </source>
</evidence>
<dbReference type="SUPFAM" id="SSF55486">
    <property type="entry name" value="Metalloproteases ('zincins'), catalytic domain"/>
    <property type="match status" value="1"/>
</dbReference>
<dbReference type="RefSeq" id="WP_092012752.1">
    <property type="nucleotide sequence ID" value="NZ_FOXH01000002.1"/>
</dbReference>
<dbReference type="GO" id="GO:0016020">
    <property type="term" value="C:membrane"/>
    <property type="evidence" value="ECO:0007669"/>
    <property type="project" value="TreeGrafter"/>
</dbReference>
<evidence type="ECO:0000313" key="4">
    <source>
        <dbReference type="Proteomes" id="UP000199306"/>
    </source>
</evidence>
<dbReference type="InterPro" id="IPR042097">
    <property type="entry name" value="Aminopeptidase_N-like_N_sf"/>
</dbReference>
<gene>
    <name evidence="3" type="ORF">SAMN04515674_102255</name>
</gene>
<dbReference type="EMBL" id="FOXH01000002">
    <property type="protein sequence ID" value="SFP28534.1"/>
    <property type="molecule type" value="Genomic_DNA"/>
</dbReference>
<dbReference type="GO" id="GO:0042277">
    <property type="term" value="F:peptide binding"/>
    <property type="evidence" value="ECO:0007669"/>
    <property type="project" value="TreeGrafter"/>
</dbReference>
<dbReference type="Gene3D" id="1.10.390.10">
    <property type="entry name" value="Neutral Protease Domain 2"/>
    <property type="match status" value="1"/>
</dbReference>
<evidence type="ECO:0000256" key="1">
    <source>
        <dbReference type="SAM" id="SignalP"/>
    </source>
</evidence>
<dbReference type="GO" id="GO:0005615">
    <property type="term" value="C:extracellular space"/>
    <property type="evidence" value="ECO:0007669"/>
    <property type="project" value="TreeGrafter"/>
</dbReference>
<accession>A0A1I5P368</accession>
<dbReference type="InterPro" id="IPR014782">
    <property type="entry name" value="Peptidase_M1_dom"/>
</dbReference>
<dbReference type="InterPro" id="IPR027268">
    <property type="entry name" value="Peptidase_M4/M1_CTD_sf"/>
</dbReference>
<protein>
    <submittedName>
        <fullName evidence="3">Peptidase family M1</fullName>
    </submittedName>
</protein>
<keyword evidence="4" id="KW-1185">Reference proteome</keyword>
<dbReference type="InterPro" id="IPR050344">
    <property type="entry name" value="Peptidase_M1_aminopeptidases"/>
</dbReference>
<dbReference type="Gene3D" id="2.60.40.1730">
    <property type="entry name" value="tricorn interacting facor f3 domain"/>
    <property type="match status" value="1"/>
</dbReference>
<reference evidence="3 4" key="1">
    <citation type="submission" date="2016-10" db="EMBL/GenBank/DDBJ databases">
        <authorList>
            <person name="de Groot N.N."/>
        </authorList>
    </citation>
    <scope>NUCLEOTIDE SEQUENCE [LARGE SCALE GENOMIC DNA]</scope>
    <source>
        <strain evidence="4">E92,LMG 26720,CCM 7988</strain>
    </source>
</reference>
<dbReference type="GO" id="GO:0043171">
    <property type="term" value="P:peptide catabolic process"/>
    <property type="evidence" value="ECO:0007669"/>
    <property type="project" value="TreeGrafter"/>
</dbReference>
<feature type="signal peptide" evidence="1">
    <location>
        <begin position="1"/>
        <end position="20"/>
    </location>
</feature>
<dbReference type="GO" id="GO:0005737">
    <property type="term" value="C:cytoplasm"/>
    <property type="evidence" value="ECO:0007669"/>
    <property type="project" value="TreeGrafter"/>
</dbReference>
<evidence type="ECO:0000313" key="3">
    <source>
        <dbReference type="EMBL" id="SFP28534.1"/>
    </source>
</evidence>
<dbReference type="GO" id="GO:0008270">
    <property type="term" value="F:zinc ion binding"/>
    <property type="evidence" value="ECO:0007669"/>
    <property type="project" value="InterPro"/>
</dbReference>
<dbReference type="GO" id="GO:0070006">
    <property type="term" value="F:metalloaminopeptidase activity"/>
    <property type="evidence" value="ECO:0007669"/>
    <property type="project" value="TreeGrafter"/>
</dbReference>
<name>A0A1I5P368_9BACT</name>
<feature type="domain" description="Peptidase M1 membrane alanine aminopeptidase" evidence="2">
    <location>
        <begin position="326"/>
        <end position="467"/>
    </location>
</feature>
<feature type="chain" id="PRO_5011595818" evidence="1">
    <location>
        <begin position="21"/>
        <end position="553"/>
    </location>
</feature>
<dbReference type="CDD" id="cd09603">
    <property type="entry name" value="M1_APN_like"/>
    <property type="match status" value="1"/>
</dbReference>
<dbReference type="PANTHER" id="PTHR11533">
    <property type="entry name" value="PROTEASE M1 ZINC METALLOPROTEASE"/>
    <property type="match status" value="1"/>
</dbReference>